<dbReference type="GO" id="GO:0003955">
    <property type="term" value="F:NAD(P)H dehydrogenase (quinone) activity"/>
    <property type="evidence" value="ECO:0007669"/>
    <property type="project" value="InterPro"/>
</dbReference>
<dbReference type="AlphaFoldDB" id="A0A0D2PHF6"/>
<evidence type="ECO:0000313" key="3">
    <source>
        <dbReference type="EMBL" id="KJA27931.1"/>
    </source>
</evidence>
<dbReference type="InterPro" id="IPR008254">
    <property type="entry name" value="Flavodoxin/NO_synth"/>
</dbReference>
<dbReference type="InterPro" id="IPR010089">
    <property type="entry name" value="Flavoprotein_WrbA-like"/>
</dbReference>
<dbReference type="Proteomes" id="UP000054270">
    <property type="component" value="Unassembled WGS sequence"/>
</dbReference>
<protein>
    <submittedName>
        <fullName evidence="3">Benzoquinone reductase</fullName>
    </submittedName>
</protein>
<gene>
    <name evidence="3" type="ORF">HYPSUDRAFT_34161</name>
</gene>
<evidence type="ECO:0000313" key="4">
    <source>
        <dbReference type="Proteomes" id="UP000054270"/>
    </source>
</evidence>
<dbReference type="SUPFAM" id="SSF52218">
    <property type="entry name" value="Flavoproteins"/>
    <property type="match status" value="1"/>
</dbReference>
<dbReference type="FunFam" id="3.40.50.360:FF:000001">
    <property type="entry name" value="NAD(P)H dehydrogenase (Quinone) FQR1-like"/>
    <property type="match status" value="1"/>
</dbReference>
<dbReference type="Gene3D" id="3.40.50.360">
    <property type="match status" value="1"/>
</dbReference>
<dbReference type="NCBIfam" id="TIGR01755">
    <property type="entry name" value="flav_wrbA"/>
    <property type="match status" value="1"/>
</dbReference>
<keyword evidence="4" id="KW-1185">Reference proteome</keyword>
<comment type="similarity">
    <text evidence="1">Belongs to the WrbA family.</text>
</comment>
<dbReference type="PROSITE" id="PS50902">
    <property type="entry name" value="FLAVODOXIN_LIKE"/>
    <property type="match status" value="1"/>
</dbReference>
<name>A0A0D2PHF6_HYPSF</name>
<accession>A0A0D2PHF6</accession>
<dbReference type="OrthoDB" id="504689at2759"/>
<dbReference type="GO" id="GO:0010181">
    <property type="term" value="F:FMN binding"/>
    <property type="evidence" value="ECO:0007669"/>
    <property type="project" value="InterPro"/>
</dbReference>
<sequence>MSSPKIAVIIYSMYGHIAKLAEAAKAGIEAKGGKATIYQVPETLPENVLALMHAPAKPDYPIATPTTLTEYDGFLFGIPTRYGSMPAQFKSFWDATGGLWASGALAGKYAGIFVSTGGLGGGQETTALNTLSTFAHHGIIYVPLGYSQVFAQLTNITEIHGGSPWGAGTIASSDGSRQPSALELEVAGIQGSSFHDILAKVSR</sequence>
<feature type="domain" description="Flavodoxin-like" evidence="2">
    <location>
        <begin position="6"/>
        <end position="194"/>
    </location>
</feature>
<dbReference type="PANTHER" id="PTHR30546">
    <property type="entry name" value="FLAVODOXIN-RELATED PROTEIN WRBA-RELATED"/>
    <property type="match status" value="1"/>
</dbReference>
<dbReference type="OMA" id="GMFELEQ"/>
<dbReference type="NCBIfam" id="NF002999">
    <property type="entry name" value="PRK03767.1"/>
    <property type="match status" value="1"/>
</dbReference>
<dbReference type="GO" id="GO:0016020">
    <property type="term" value="C:membrane"/>
    <property type="evidence" value="ECO:0007669"/>
    <property type="project" value="TreeGrafter"/>
</dbReference>
<reference evidence="4" key="1">
    <citation type="submission" date="2014-04" db="EMBL/GenBank/DDBJ databases">
        <title>Evolutionary Origins and Diversification of the Mycorrhizal Mutualists.</title>
        <authorList>
            <consortium name="DOE Joint Genome Institute"/>
            <consortium name="Mycorrhizal Genomics Consortium"/>
            <person name="Kohler A."/>
            <person name="Kuo A."/>
            <person name="Nagy L.G."/>
            <person name="Floudas D."/>
            <person name="Copeland A."/>
            <person name="Barry K.W."/>
            <person name="Cichocki N."/>
            <person name="Veneault-Fourrey C."/>
            <person name="LaButti K."/>
            <person name="Lindquist E.A."/>
            <person name="Lipzen A."/>
            <person name="Lundell T."/>
            <person name="Morin E."/>
            <person name="Murat C."/>
            <person name="Riley R."/>
            <person name="Ohm R."/>
            <person name="Sun H."/>
            <person name="Tunlid A."/>
            <person name="Henrissat B."/>
            <person name="Grigoriev I.V."/>
            <person name="Hibbett D.S."/>
            <person name="Martin F."/>
        </authorList>
    </citation>
    <scope>NUCLEOTIDE SEQUENCE [LARGE SCALE GENOMIC DNA]</scope>
    <source>
        <strain evidence="4">FD-334 SS-4</strain>
    </source>
</reference>
<dbReference type="EMBL" id="KN817522">
    <property type="protein sequence ID" value="KJA27931.1"/>
    <property type="molecule type" value="Genomic_DNA"/>
</dbReference>
<proteinExistence type="inferred from homology"/>
<dbReference type="InterPro" id="IPR029039">
    <property type="entry name" value="Flavoprotein-like_sf"/>
</dbReference>
<dbReference type="InterPro" id="IPR005025">
    <property type="entry name" value="FMN_Rdtase-like_dom"/>
</dbReference>
<evidence type="ECO:0000256" key="1">
    <source>
        <dbReference type="ARBA" id="ARBA00006961"/>
    </source>
</evidence>
<dbReference type="Pfam" id="PF03358">
    <property type="entry name" value="FMN_red"/>
    <property type="match status" value="1"/>
</dbReference>
<dbReference type="PANTHER" id="PTHR30546:SF23">
    <property type="entry name" value="FLAVOPROTEIN-LIKE PROTEIN YCP4-RELATED"/>
    <property type="match status" value="1"/>
</dbReference>
<evidence type="ECO:0000259" key="2">
    <source>
        <dbReference type="PROSITE" id="PS50902"/>
    </source>
</evidence>
<organism evidence="3 4">
    <name type="scientific">Hypholoma sublateritium (strain FD-334 SS-4)</name>
    <dbReference type="NCBI Taxonomy" id="945553"/>
    <lineage>
        <taxon>Eukaryota</taxon>
        <taxon>Fungi</taxon>
        <taxon>Dikarya</taxon>
        <taxon>Basidiomycota</taxon>
        <taxon>Agaricomycotina</taxon>
        <taxon>Agaricomycetes</taxon>
        <taxon>Agaricomycetidae</taxon>
        <taxon>Agaricales</taxon>
        <taxon>Agaricineae</taxon>
        <taxon>Strophariaceae</taxon>
        <taxon>Hypholoma</taxon>
    </lineage>
</organism>